<dbReference type="Pfam" id="PF06684">
    <property type="entry name" value="AA_synth"/>
    <property type="match status" value="1"/>
</dbReference>
<keyword evidence="2" id="KW-1185">Reference proteome</keyword>
<dbReference type="InterPro" id="IPR035936">
    <property type="entry name" value="BB2672"/>
</dbReference>
<evidence type="ECO:0000313" key="1">
    <source>
        <dbReference type="EMBL" id="UWZ39229.1"/>
    </source>
</evidence>
<protein>
    <submittedName>
        <fullName evidence="1">Amino acid synthesis family protein</fullName>
    </submittedName>
</protein>
<accession>A0ABY5ZC45</accession>
<proteinExistence type="predicted"/>
<organism evidence="1 2">
    <name type="scientific">Dactylosporangium roseum</name>
    <dbReference type="NCBI Taxonomy" id="47989"/>
    <lineage>
        <taxon>Bacteria</taxon>
        <taxon>Bacillati</taxon>
        <taxon>Actinomycetota</taxon>
        <taxon>Actinomycetes</taxon>
        <taxon>Micromonosporales</taxon>
        <taxon>Micromonosporaceae</taxon>
        <taxon>Dactylosporangium</taxon>
    </lineage>
</organism>
<name>A0ABY5ZC45_9ACTN</name>
<gene>
    <name evidence="1" type="ORF">Drose_13920</name>
</gene>
<sequence>MSMLEIRKAITVIEHLHREGDRVVDPPIRSVIAAAVLTNPWSGRGYVEDLQPEIVAVAPMLADCLVPACVEAMGGPDNIEAYGKTAVAGLDGEVEHASALIHTLRFGNVFRRAAEGTSFLSFTNKRGPAGCQITFPLVHKTDRSQRSHFLTVETTIADAPRPDEIVVAIGAASSGRPFARIGDRHRDMELGAV</sequence>
<dbReference type="EMBL" id="CP073721">
    <property type="protein sequence ID" value="UWZ39229.1"/>
    <property type="molecule type" value="Genomic_DNA"/>
</dbReference>
<dbReference type="Gene3D" id="3.30.1330.110">
    <property type="entry name" value="BB2672"/>
    <property type="match status" value="1"/>
</dbReference>
<dbReference type="SUPFAM" id="SSF160519">
    <property type="entry name" value="BB2672-like"/>
    <property type="match status" value="1"/>
</dbReference>
<dbReference type="InterPro" id="IPR009569">
    <property type="entry name" value="AA_synth_put"/>
</dbReference>
<reference evidence="1" key="1">
    <citation type="submission" date="2021-04" db="EMBL/GenBank/DDBJ databases">
        <title>Biosynthetic gene clusters of Dactylosporangioum roseum.</title>
        <authorList>
            <person name="Hartkoorn R.C."/>
            <person name="Beaudoing E."/>
            <person name="Hot D."/>
            <person name="Moureu S."/>
        </authorList>
    </citation>
    <scope>NUCLEOTIDE SEQUENCE</scope>
    <source>
        <strain evidence="1">NRRL B-16295</strain>
    </source>
</reference>
<dbReference type="Proteomes" id="UP001058271">
    <property type="component" value="Chromosome"/>
</dbReference>
<evidence type="ECO:0000313" key="2">
    <source>
        <dbReference type="Proteomes" id="UP001058271"/>
    </source>
</evidence>